<evidence type="ECO:0000313" key="2">
    <source>
        <dbReference type="Proteomes" id="UP000264231"/>
    </source>
</evidence>
<gene>
    <name evidence="1" type="ORF">A7978_04745</name>
</gene>
<dbReference type="EMBL" id="CP015630">
    <property type="protein sequence ID" value="ANF34421.1"/>
    <property type="molecule type" value="Genomic_DNA"/>
</dbReference>
<dbReference type="Proteomes" id="UP000264231">
    <property type="component" value="Plasmid lp159"/>
</dbReference>
<proteinExistence type="predicted"/>
<protein>
    <submittedName>
        <fullName evidence="1">Uncharacterized protein</fullName>
    </submittedName>
</protein>
<dbReference type="RefSeq" id="WP_020282316.1">
    <property type="nucleotide sequence ID" value="NZ_CP015630.1"/>
</dbReference>
<evidence type="ECO:0000313" key="1">
    <source>
        <dbReference type="EMBL" id="ANF34421.1"/>
    </source>
</evidence>
<reference evidence="1 2" key="1">
    <citation type="submission" date="2016-05" db="EMBL/GenBank/DDBJ databases">
        <title>Chromosome and linear plasmid sequence of a 2015 human isolate of tick-borne relapsing fever spirochete, Borrelia turicatae.</title>
        <authorList>
            <person name="Kingry L.C."/>
            <person name="Dhwani B."/>
            <person name="Replogle A."/>
            <person name="Sexton C."/>
            <person name="Rowe L."/>
            <person name="Stermole B.M."/>
            <person name="Christensen A.M."/>
            <person name="Schriefer M.E."/>
        </authorList>
    </citation>
    <scope>NUCLEOTIDE SEQUENCE [LARGE SCALE GENOMIC DNA]</scope>
    <source>
        <strain evidence="1 2">BTE5EL</strain>
        <plasmid evidence="1 2">lp159</plasmid>
    </source>
</reference>
<sequence>MVIKKLIFKLFFFKLFFVVGLFIFFNAFAQEYENFSAFYLGNDNRVNVKLSLINDNNLFEINYVVYSGPATVSLKLNSDSSIYIKSIYLDEKFIHIDSRFLEDELMGLSFMHRRRNNIVYFNFNRYKFEWRGLINAARGRDLKFCVFCVDVESEIERKYEFRVSAATLSKLVDAFELSSRSFI</sequence>
<organism evidence="1 2">
    <name type="scientific">Borrelia turicatae</name>
    <dbReference type="NCBI Taxonomy" id="142"/>
    <lineage>
        <taxon>Bacteria</taxon>
        <taxon>Pseudomonadati</taxon>
        <taxon>Spirochaetota</taxon>
        <taxon>Spirochaetia</taxon>
        <taxon>Spirochaetales</taxon>
        <taxon>Borreliaceae</taxon>
        <taxon>Borrelia</taxon>
    </lineage>
</organism>
<geneLocation type="plasmid" evidence="1 2">
    <name>lp159</name>
</geneLocation>
<dbReference type="AlphaFoldDB" id="A0A172XCP9"/>
<keyword evidence="1" id="KW-0614">Plasmid</keyword>
<name>A0A172XCP9_BORTU</name>
<accession>A0A172XCP9</accession>